<keyword evidence="2" id="KW-1185">Reference proteome</keyword>
<accession>A0ABY5D401</accession>
<proteinExistence type="predicted"/>
<dbReference type="EMBL" id="CP099837">
    <property type="protein sequence ID" value="USY17978.1"/>
    <property type="molecule type" value="Genomic_DNA"/>
</dbReference>
<protein>
    <submittedName>
        <fullName evidence="1">Uncharacterized protein</fullName>
    </submittedName>
</protein>
<name>A0ABY5D401_9ACTN</name>
<dbReference type="Proteomes" id="UP001055940">
    <property type="component" value="Chromosome"/>
</dbReference>
<dbReference type="RefSeq" id="WP_254417468.1">
    <property type="nucleotide sequence ID" value="NZ_BAAAJB010000011.1"/>
</dbReference>
<sequence>MVDPRIVSIHDDGHYANIHYKFDNPGGSPVESQSVIDLRYHADALAGATPEGRMEFLRHYASEEVDEVEASARRSQATATALFAEREAL</sequence>
<evidence type="ECO:0000313" key="1">
    <source>
        <dbReference type="EMBL" id="USY17978.1"/>
    </source>
</evidence>
<evidence type="ECO:0000313" key="2">
    <source>
        <dbReference type="Proteomes" id="UP001055940"/>
    </source>
</evidence>
<gene>
    <name evidence="1" type="ORF">NE857_21930</name>
</gene>
<reference evidence="1" key="1">
    <citation type="submission" date="2022-06" db="EMBL/GenBank/DDBJ databases">
        <authorList>
            <person name="Ping M."/>
        </authorList>
    </citation>
    <scope>NUCLEOTIDE SEQUENCE</scope>
    <source>
        <strain evidence="1">JCM11759T</strain>
    </source>
</reference>
<organism evidence="1 2">
    <name type="scientific">Nocardiopsis exhalans</name>
    <dbReference type="NCBI Taxonomy" id="163604"/>
    <lineage>
        <taxon>Bacteria</taxon>
        <taxon>Bacillati</taxon>
        <taxon>Actinomycetota</taxon>
        <taxon>Actinomycetes</taxon>
        <taxon>Streptosporangiales</taxon>
        <taxon>Nocardiopsidaceae</taxon>
        <taxon>Nocardiopsis</taxon>
    </lineage>
</organism>